<dbReference type="GeneID" id="27905685"/>
<keyword evidence="4" id="KW-1185">Reference proteome</keyword>
<sequence length="341" mass="36747">MASLIDAARSTISQNLGGVIAQKLAPAHTQFTLEDVPDQTGRVALITGGDQGIGYGVTHTLLSKNIAKVIVLSFAAEADHARAAIKEELGEDKASRMIFLKGDLGEWKQLAGLAEQIQKETDRLDVLVGNAGRGIMTAQLTDLGVDRHMAVNHFGHVILTSHLLPLLKSTATAGHQVHISFQASNAHELTPKDTSSFSSLAEINTDAGPNGQYGRSKLATILYARYLARHVTPQVPQILINATHPGVVNTDMSQNDIHEPYPLLGYGMSVLAAPFKKTQFEGALSTLYAVTKTSESGEYICPPAAVEPGSELSRNEALGEQLMKLTHDVIREKMGEDMKFY</sequence>
<dbReference type="AlphaFoldDB" id="N1QK15"/>
<protein>
    <submittedName>
        <fullName evidence="3">NAD(P)-binding protein</fullName>
    </submittedName>
</protein>
<reference evidence="3 4" key="1">
    <citation type="journal article" date="2012" name="PLoS Pathog.">
        <title>Diverse lifestyles and strategies of plant pathogenesis encoded in the genomes of eighteen Dothideomycetes fungi.</title>
        <authorList>
            <person name="Ohm R.A."/>
            <person name="Feau N."/>
            <person name="Henrissat B."/>
            <person name="Schoch C.L."/>
            <person name="Horwitz B.A."/>
            <person name="Barry K.W."/>
            <person name="Condon B.J."/>
            <person name="Copeland A.C."/>
            <person name="Dhillon B."/>
            <person name="Glaser F."/>
            <person name="Hesse C.N."/>
            <person name="Kosti I."/>
            <person name="LaButti K."/>
            <person name="Lindquist E.A."/>
            <person name="Lucas S."/>
            <person name="Salamov A.A."/>
            <person name="Bradshaw R.E."/>
            <person name="Ciuffetti L."/>
            <person name="Hamelin R.C."/>
            <person name="Kema G.H.J."/>
            <person name="Lawrence C."/>
            <person name="Scott J.A."/>
            <person name="Spatafora J.W."/>
            <person name="Turgeon B.G."/>
            <person name="de Wit P.J.G.M."/>
            <person name="Zhong S."/>
            <person name="Goodwin S.B."/>
            <person name="Grigoriev I.V."/>
        </authorList>
    </citation>
    <scope>NUCLEOTIDE SEQUENCE [LARGE SCALE GENOMIC DNA]</scope>
    <source>
        <strain evidence="3 4">SO2202</strain>
    </source>
</reference>
<evidence type="ECO:0000313" key="4">
    <source>
        <dbReference type="Proteomes" id="UP000016931"/>
    </source>
</evidence>
<organism evidence="3 4">
    <name type="scientific">Sphaerulina musiva (strain SO2202)</name>
    <name type="common">Poplar stem canker fungus</name>
    <name type="synonym">Septoria musiva</name>
    <dbReference type="NCBI Taxonomy" id="692275"/>
    <lineage>
        <taxon>Eukaryota</taxon>
        <taxon>Fungi</taxon>
        <taxon>Dikarya</taxon>
        <taxon>Ascomycota</taxon>
        <taxon>Pezizomycotina</taxon>
        <taxon>Dothideomycetes</taxon>
        <taxon>Dothideomycetidae</taxon>
        <taxon>Mycosphaerellales</taxon>
        <taxon>Mycosphaerellaceae</taxon>
        <taxon>Sphaerulina</taxon>
    </lineage>
</organism>
<dbReference type="PANTHER" id="PTHR24320">
    <property type="entry name" value="RETINOL DEHYDROGENASE"/>
    <property type="match status" value="1"/>
</dbReference>
<dbReference type="Gene3D" id="3.40.50.720">
    <property type="entry name" value="NAD(P)-binding Rossmann-like Domain"/>
    <property type="match status" value="1"/>
</dbReference>
<dbReference type="HOGENOM" id="CLU_010194_44_6_1"/>
<evidence type="ECO:0000256" key="2">
    <source>
        <dbReference type="ARBA" id="ARBA00023002"/>
    </source>
</evidence>
<accession>N1QK15</accession>
<dbReference type="InterPro" id="IPR002347">
    <property type="entry name" value="SDR_fam"/>
</dbReference>
<proteinExistence type="inferred from homology"/>
<dbReference type="STRING" id="692275.N1QK15"/>
<dbReference type="GO" id="GO:0016491">
    <property type="term" value="F:oxidoreductase activity"/>
    <property type="evidence" value="ECO:0007669"/>
    <property type="project" value="UniProtKB-KW"/>
</dbReference>
<dbReference type="eggNOG" id="KOG1208">
    <property type="taxonomic scope" value="Eukaryota"/>
</dbReference>
<dbReference type="Proteomes" id="UP000016931">
    <property type="component" value="Unassembled WGS sequence"/>
</dbReference>
<dbReference type="PRINTS" id="PR00081">
    <property type="entry name" value="GDHRDH"/>
</dbReference>
<dbReference type="PANTHER" id="PTHR24320:SF33">
    <property type="entry name" value="OXIDOREDUCTASE BLI-4, MITOCHONDRIAL-RELATED"/>
    <property type="match status" value="1"/>
</dbReference>
<dbReference type="SUPFAM" id="SSF51735">
    <property type="entry name" value="NAD(P)-binding Rossmann-fold domains"/>
    <property type="match status" value="1"/>
</dbReference>
<comment type="similarity">
    <text evidence="1">Belongs to the short-chain dehydrogenases/reductases (SDR) family.</text>
</comment>
<gene>
    <name evidence="3" type="ORF">SEPMUDRAFT_33719</name>
</gene>
<keyword evidence="2" id="KW-0560">Oxidoreductase</keyword>
<dbReference type="Pfam" id="PF00106">
    <property type="entry name" value="adh_short"/>
    <property type="match status" value="1"/>
</dbReference>
<dbReference type="OrthoDB" id="286814at2759"/>
<dbReference type="EMBL" id="KB456260">
    <property type="protein sequence ID" value="EMF16617.1"/>
    <property type="molecule type" value="Genomic_DNA"/>
</dbReference>
<name>N1QK15_SPHMS</name>
<dbReference type="InterPro" id="IPR036291">
    <property type="entry name" value="NAD(P)-bd_dom_sf"/>
</dbReference>
<dbReference type="RefSeq" id="XP_016764738.1">
    <property type="nucleotide sequence ID" value="XM_016908548.1"/>
</dbReference>
<evidence type="ECO:0000313" key="3">
    <source>
        <dbReference type="EMBL" id="EMF16617.1"/>
    </source>
</evidence>
<evidence type="ECO:0000256" key="1">
    <source>
        <dbReference type="ARBA" id="ARBA00006484"/>
    </source>
</evidence>
<dbReference type="OMA" id="AVNHMGH"/>